<dbReference type="CDD" id="cd05154">
    <property type="entry name" value="ACAD10_11_N-like"/>
    <property type="match status" value="1"/>
</dbReference>
<sequence>MTKRRGGGHRPAVAIGTADPDDVLNRTARALGGDVTGLRELKGGRSSLTYSAAWGGKTVVVKVAPGGLAPVRNRDVLRQARLLSALGPVEGVAVPEVYGQDAGDPPNVPPLFVMEFVPGESYEPRHVDIPDTDRPAAEIVRARAAAAAEMLACLHAADPQSLGLGDAPGTLAGELGRWRAAFESCTLEEKAARLEAECFRLLSATIPDAARPSVLHGDWRLGNMQCVGAEIRAVIDWEIWSVGDPRLDLAWMRLMSDPGHPTILAPQAPSLDPDELQAVYEKASGAAVPDLPWFDALARYKQASASALLVKNAQKRGDDGPAIDKSRRGVPSLLAVAHAQLTAGR</sequence>
<dbReference type="Pfam" id="PF01636">
    <property type="entry name" value="APH"/>
    <property type="match status" value="1"/>
</dbReference>
<dbReference type="EMBL" id="JAUSUT010000001">
    <property type="protein sequence ID" value="MDQ0382677.1"/>
    <property type="molecule type" value="Genomic_DNA"/>
</dbReference>
<dbReference type="GO" id="GO:0016301">
    <property type="term" value="F:kinase activity"/>
    <property type="evidence" value="ECO:0007669"/>
    <property type="project" value="UniProtKB-KW"/>
</dbReference>
<dbReference type="PANTHER" id="PTHR21310">
    <property type="entry name" value="AMINOGLYCOSIDE PHOSPHOTRANSFERASE-RELATED-RELATED"/>
    <property type="match status" value="1"/>
</dbReference>
<feature type="domain" description="Aminoglycoside phosphotransferase" evidence="1">
    <location>
        <begin position="38"/>
        <end position="259"/>
    </location>
</feature>
<dbReference type="PANTHER" id="PTHR21310:SF40">
    <property type="entry name" value="AMINOGLYCOSIDE PHOSPHOTRANSFERASE DOMAIN-CONTAINING PROTEIN-RELATED"/>
    <property type="match status" value="1"/>
</dbReference>
<evidence type="ECO:0000313" key="3">
    <source>
        <dbReference type="Proteomes" id="UP001229651"/>
    </source>
</evidence>
<proteinExistence type="predicted"/>
<reference evidence="2 3" key="1">
    <citation type="submission" date="2023-07" db="EMBL/GenBank/DDBJ databases">
        <title>Sequencing the genomes of 1000 actinobacteria strains.</title>
        <authorList>
            <person name="Klenk H.-P."/>
        </authorList>
    </citation>
    <scope>NUCLEOTIDE SEQUENCE [LARGE SCALE GENOMIC DNA]</scope>
    <source>
        <strain evidence="2 3">DSM 45805</strain>
    </source>
</reference>
<dbReference type="Gene3D" id="3.30.200.20">
    <property type="entry name" value="Phosphorylase Kinase, domain 1"/>
    <property type="match status" value="1"/>
</dbReference>
<dbReference type="Proteomes" id="UP001229651">
    <property type="component" value="Unassembled WGS sequence"/>
</dbReference>
<evidence type="ECO:0000259" key="1">
    <source>
        <dbReference type="Pfam" id="PF01636"/>
    </source>
</evidence>
<evidence type="ECO:0000313" key="2">
    <source>
        <dbReference type="EMBL" id="MDQ0382677.1"/>
    </source>
</evidence>
<organism evidence="2 3">
    <name type="scientific">Amycolatopsis thermophila</name>
    <dbReference type="NCBI Taxonomy" id="206084"/>
    <lineage>
        <taxon>Bacteria</taxon>
        <taxon>Bacillati</taxon>
        <taxon>Actinomycetota</taxon>
        <taxon>Actinomycetes</taxon>
        <taxon>Pseudonocardiales</taxon>
        <taxon>Pseudonocardiaceae</taxon>
        <taxon>Amycolatopsis</taxon>
    </lineage>
</organism>
<accession>A0ABU0F563</accession>
<dbReference type="InterPro" id="IPR011009">
    <property type="entry name" value="Kinase-like_dom_sf"/>
</dbReference>
<dbReference type="Gene3D" id="3.90.1200.10">
    <property type="match status" value="1"/>
</dbReference>
<keyword evidence="2" id="KW-0418">Kinase</keyword>
<dbReference type="RefSeq" id="WP_306998062.1">
    <property type="nucleotide sequence ID" value="NZ_JAUSUT010000001.1"/>
</dbReference>
<dbReference type="InterPro" id="IPR002575">
    <property type="entry name" value="Aminoglycoside_PTrfase"/>
</dbReference>
<gene>
    <name evidence="2" type="ORF">FB470_006671</name>
</gene>
<dbReference type="InterPro" id="IPR041726">
    <property type="entry name" value="ACAD10_11_N"/>
</dbReference>
<comment type="caution">
    <text evidence="2">The sequence shown here is derived from an EMBL/GenBank/DDBJ whole genome shotgun (WGS) entry which is preliminary data.</text>
</comment>
<dbReference type="SUPFAM" id="SSF56112">
    <property type="entry name" value="Protein kinase-like (PK-like)"/>
    <property type="match status" value="1"/>
</dbReference>
<dbReference type="InterPro" id="IPR051678">
    <property type="entry name" value="AGP_Transferase"/>
</dbReference>
<keyword evidence="2" id="KW-0808">Transferase</keyword>
<keyword evidence="3" id="KW-1185">Reference proteome</keyword>
<protein>
    <submittedName>
        <fullName evidence="2">Aminoglycoside phosphotransferase (APT) family kinase protein</fullName>
    </submittedName>
</protein>
<name>A0ABU0F563_9PSEU</name>